<dbReference type="SUPFAM" id="SSF46955">
    <property type="entry name" value="Putative DNA-binding domain"/>
    <property type="match status" value="1"/>
</dbReference>
<dbReference type="InterPro" id="IPR000551">
    <property type="entry name" value="MerR-type_HTH_dom"/>
</dbReference>
<dbReference type="SUPFAM" id="SSF52242">
    <property type="entry name" value="Cobalamin (vitamin B12)-binding domain"/>
    <property type="match status" value="1"/>
</dbReference>
<evidence type="ECO:0000256" key="3">
    <source>
        <dbReference type="ARBA" id="ARBA00023125"/>
    </source>
</evidence>
<dbReference type="InterPro" id="IPR047057">
    <property type="entry name" value="MerR_fam"/>
</dbReference>
<dbReference type="InterPro" id="IPR036724">
    <property type="entry name" value="Cobalamin-bd_sf"/>
</dbReference>
<evidence type="ECO:0000256" key="2">
    <source>
        <dbReference type="ARBA" id="ARBA00023015"/>
    </source>
</evidence>
<organism evidence="7 8">
    <name type="scientific">Sulfurifustis variabilis</name>
    <dbReference type="NCBI Taxonomy" id="1675686"/>
    <lineage>
        <taxon>Bacteria</taxon>
        <taxon>Pseudomonadati</taxon>
        <taxon>Pseudomonadota</taxon>
        <taxon>Gammaproteobacteria</taxon>
        <taxon>Acidiferrobacterales</taxon>
        <taxon>Acidiferrobacteraceae</taxon>
        <taxon>Sulfurifustis</taxon>
    </lineage>
</organism>
<dbReference type="SMART" id="SM00422">
    <property type="entry name" value="HTH_MERR"/>
    <property type="match status" value="1"/>
</dbReference>
<dbReference type="PANTHER" id="PTHR30204">
    <property type="entry name" value="REDOX-CYCLING DRUG-SENSING TRANSCRIPTIONAL ACTIVATOR SOXR"/>
    <property type="match status" value="1"/>
</dbReference>
<dbReference type="GO" id="GO:0046872">
    <property type="term" value="F:metal ion binding"/>
    <property type="evidence" value="ECO:0007669"/>
    <property type="project" value="InterPro"/>
</dbReference>
<dbReference type="Gene3D" id="1.10.1660.10">
    <property type="match status" value="1"/>
</dbReference>
<dbReference type="AlphaFoldDB" id="A0A1B4V1L8"/>
<dbReference type="Gene3D" id="3.40.50.280">
    <property type="entry name" value="Cobalamin-binding domain"/>
    <property type="match status" value="1"/>
</dbReference>
<proteinExistence type="predicted"/>
<evidence type="ECO:0000256" key="4">
    <source>
        <dbReference type="ARBA" id="ARBA00023163"/>
    </source>
</evidence>
<feature type="domain" description="HTH merR-type" evidence="5">
    <location>
        <begin position="13"/>
        <end position="82"/>
    </location>
</feature>
<dbReference type="Pfam" id="PF02310">
    <property type="entry name" value="B12-binding"/>
    <property type="match status" value="1"/>
</dbReference>
<evidence type="ECO:0000256" key="1">
    <source>
        <dbReference type="ARBA" id="ARBA00022491"/>
    </source>
</evidence>
<evidence type="ECO:0000259" key="5">
    <source>
        <dbReference type="PROSITE" id="PS50937"/>
    </source>
</evidence>
<evidence type="ECO:0000259" key="6">
    <source>
        <dbReference type="PROSITE" id="PS51332"/>
    </source>
</evidence>
<dbReference type="EMBL" id="AP014936">
    <property type="protein sequence ID" value="BAU47379.1"/>
    <property type="molecule type" value="Genomic_DNA"/>
</dbReference>
<dbReference type="PROSITE" id="PS51332">
    <property type="entry name" value="B12_BINDING"/>
    <property type="match status" value="1"/>
</dbReference>
<dbReference type="Proteomes" id="UP000218899">
    <property type="component" value="Chromosome"/>
</dbReference>
<dbReference type="PROSITE" id="PS50937">
    <property type="entry name" value="HTH_MERR_2"/>
    <property type="match status" value="1"/>
</dbReference>
<keyword evidence="2" id="KW-0805">Transcription regulation</keyword>
<dbReference type="GO" id="GO:0003700">
    <property type="term" value="F:DNA-binding transcription factor activity"/>
    <property type="evidence" value="ECO:0007669"/>
    <property type="project" value="InterPro"/>
</dbReference>
<reference evidence="7 8" key="1">
    <citation type="submission" date="2015-08" db="EMBL/GenBank/DDBJ databases">
        <title>Complete genome sequence of Sulfurifustis variabilis.</title>
        <authorList>
            <person name="Miura A."/>
            <person name="Kojima H."/>
            <person name="Fukui M."/>
        </authorList>
    </citation>
    <scope>NUCLEOTIDE SEQUENCE [LARGE SCALE GENOMIC DNA]</scope>
    <source>
        <strain evidence="8">skN76</strain>
    </source>
</reference>
<dbReference type="GO" id="GO:0003677">
    <property type="term" value="F:DNA binding"/>
    <property type="evidence" value="ECO:0007669"/>
    <property type="project" value="UniProtKB-KW"/>
</dbReference>
<keyword evidence="1" id="KW-0678">Repressor</keyword>
<dbReference type="Gene3D" id="1.10.1240.10">
    <property type="entry name" value="Methionine synthase domain"/>
    <property type="match status" value="1"/>
</dbReference>
<dbReference type="InterPro" id="IPR006158">
    <property type="entry name" value="Cobalamin-bd"/>
</dbReference>
<accession>A0A1B4V1L8</accession>
<dbReference type="KEGG" id="sva:SVA_0800"/>
<dbReference type="InterPro" id="IPR003759">
    <property type="entry name" value="Cbl-bd_cap"/>
</dbReference>
<dbReference type="GO" id="GO:0031419">
    <property type="term" value="F:cobalamin binding"/>
    <property type="evidence" value="ECO:0007669"/>
    <property type="project" value="InterPro"/>
</dbReference>
<sequence>MPMRKSAPEDQPKHPIQVVARRTGLSVDVIRVWERRYQAVSPGRTEARRRLYSDAEVNRLLLLRRATEAGRRIGDVAALPTDELARLVAADRGAEPGTAAGPEDFVESCLEAAERMDSVGLEGELARAAVNFSVPVLLERVVAALMREVGERWHRGELRVGQEHLVSAAVRSFLGGLYGTSNMGGTGPVLLVTTPLGQNHELGALMAAVLAAADGWHVVHLAPNTPAADIAAAARQVDARAVALALAYPQDDPRLVQELRLLRQQLEPRVALLVGGRASDGYTEVLSEIGARQLASLAEFRAALAELRTASAAAPSPRSR</sequence>
<evidence type="ECO:0000313" key="7">
    <source>
        <dbReference type="EMBL" id="BAU47379.1"/>
    </source>
</evidence>
<feature type="domain" description="B12-binding" evidence="6">
    <location>
        <begin position="187"/>
        <end position="318"/>
    </location>
</feature>
<dbReference type="PANTHER" id="PTHR30204:SF69">
    <property type="entry name" value="MERR-FAMILY TRANSCRIPTIONAL REGULATOR"/>
    <property type="match status" value="1"/>
</dbReference>
<name>A0A1B4V1L8_9GAMM</name>
<gene>
    <name evidence="7" type="ORF">SVA_0800</name>
</gene>
<dbReference type="Pfam" id="PF13411">
    <property type="entry name" value="MerR_1"/>
    <property type="match status" value="1"/>
</dbReference>
<keyword evidence="4" id="KW-0804">Transcription</keyword>
<protein>
    <submittedName>
        <fullName evidence="7">Transcriptional regulator</fullName>
    </submittedName>
</protein>
<keyword evidence="3" id="KW-0238">DNA-binding</keyword>
<dbReference type="InterPro" id="IPR036594">
    <property type="entry name" value="Meth_synthase_dom"/>
</dbReference>
<dbReference type="Pfam" id="PF02607">
    <property type="entry name" value="B12-binding_2"/>
    <property type="match status" value="1"/>
</dbReference>
<evidence type="ECO:0000313" key="8">
    <source>
        <dbReference type="Proteomes" id="UP000218899"/>
    </source>
</evidence>
<dbReference type="InterPro" id="IPR009061">
    <property type="entry name" value="DNA-bd_dom_put_sf"/>
</dbReference>
<keyword evidence="8" id="KW-1185">Reference proteome</keyword>